<evidence type="ECO:0000259" key="2">
    <source>
        <dbReference type="Pfam" id="PF04127"/>
    </source>
</evidence>
<dbReference type="InterPro" id="IPR007085">
    <property type="entry name" value="DNA/pantothenate-metab_flavo_C"/>
</dbReference>
<sequence>MAAEEAVRTFLQNKLDKKVVFITSGGTRVPLEKNAVRFIDNFSMGTRGAASAEFFLSHGYAVVFFHREESLQPFARNYSHLFYSLQIKDDQVVCDLPHLKEDVANYHKYKDNLLFVTFTTLQQYLHLLENISHLLESRGTEAMLYLAAAVSDFYVQHEKMPTHKIQSNEGNLNLTLSIVPKKLDSIVNEICPKAFVVSFKLETDESILIDKARGALVKYGHQLVIANLLETRKAKVVLVERDSTELVQMSQDELDSGKYIEEKIVARLVEIHDNFIKMNRK</sequence>
<comment type="caution">
    <text evidence="3">The sequence shown here is derived from an EMBL/GenBank/DDBJ whole genome shotgun (WGS) entry which is preliminary data.</text>
</comment>
<dbReference type="GO" id="GO:0015937">
    <property type="term" value="P:coenzyme A biosynthetic process"/>
    <property type="evidence" value="ECO:0007669"/>
    <property type="project" value="UniProtKB-ARBA"/>
</dbReference>
<evidence type="ECO:0000256" key="1">
    <source>
        <dbReference type="ARBA" id="ARBA00005703"/>
    </source>
</evidence>
<dbReference type="Gene3D" id="3.40.50.10300">
    <property type="entry name" value="CoaB-like"/>
    <property type="match status" value="1"/>
</dbReference>
<dbReference type="GO" id="GO:0003824">
    <property type="term" value="F:catalytic activity"/>
    <property type="evidence" value="ECO:0007669"/>
    <property type="project" value="UniProtKB-ARBA"/>
</dbReference>
<protein>
    <recommendedName>
        <fullName evidence="2">DNA/pantothenate metabolism flavoprotein C-terminal domain-containing protein</fullName>
    </recommendedName>
</protein>
<keyword evidence="4" id="KW-1185">Reference proteome</keyword>
<dbReference type="STRING" id="2018661.A0A2A2KVZ6"/>
<feature type="domain" description="DNA/pantothenate metabolism flavoprotein C-terminal" evidence="2">
    <location>
        <begin position="16"/>
        <end position="72"/>
    </location>
</feature>
<name>A0A2A2KVZ6_9BILA</name>
<reference evidence="3 4" key="1">
    <citation type="journal article" date="2017" name="Curr. Biol.">
        <title>Genome architecture and evolution of a unichromosomal asexual nematode.</title>
        <authorList>
            <person name="Fradin H."/>
            <person name="Zegar C."/>
            <person name="Gutwein M."/>
            <person name="Lucas J."/>
            <person name="Kovtun M."/>
            <person name="Corcoran D."/>
            <person name="Baugh L.R."/>
            <person name="Kiontke K."/>
            <person name="Gunsalus K."/>
            <person name="Fitch D.H."/>
            <person name="Piano F."/>
        </authorList>
    </citation>
    <scope>NUCLEOTIDE SEQUENCE [LARGE SCALE GENOMIC DNA]</scope>
    <source>
        <strain evidence="3">PF1309</strain>
    </source>
</reference>
<evidence type="ECO:0000313" key="4">
    <source>
        <dbReference type="Proteomes" id="UP000218231"/>
    </source>
</evidence>
<proteinExistence type="inferred from homology"/>
<gene>
    <name evidence="3" type="ORF">WR25_01863</name>
</gene>
<dbReference type="Proteomes" id="UP000218231">
    <property type="component" value="Unassembled WGS sequence"/>
</dbReference>
<dbReference type="SUPFAM" id="SSF102645">
    <property type="entry name" value="CoaB-like"/>
    <property type="match status" value="1"/>
</dbReference>
<comment type="similarity">
    <text evidence="1">Belongs to the PPC synthetase family.</text>
</comment>
<dbReference type="PANTHER" id="PTHR12290">
    <property type="entry name" value="CORNICHON-RELATED"/>
    <property type="match status" value="1"/>
</dbReference>
<dbReference type="InterPro" id="IPR035929">
    <property type="entry name" value="CoaB-like_sf"/>
</dbReference>
<feature type="domain" description="DNA/pantothenate metabolism flavoprotein C-terminal" evidence="2">
    <location>
        <begin position="141"/>
        <end position="251"/>
    </location>
</feature>
<dbReference type="AlphaFoldDB" id="A0A2A2KVZ6"/>
<evidence type="ECO:0000313" key="3">
    <source>
        <dbReference type="EMBL" id="PAV78124.1"/>
    </source>
</evidence>
<organism evidence="3 4">
    <name type="scientific">Diploscapter pachys</name>
    <dbReference type="NCBI Taxonomy" id="2018661"/>
    <lineage>
        <taxon>Eukaryota</taxon>
        <taxon>Metazoa</taxon>
        <taxon>Ecdysozoa</taxon>
        <taxon>Nematoda</taxon>
        <taxon>Chromadorea</taxon>
        <taxon>Rhabditida</taxon>
        <taxon>Rhabditina</taxon>
        <taxon>Rhabditomorpha</taxon>
        <taxon>Rhabditoidea</taxon>
        <taxon>Rhabditidae</taxon>
        <taxon>Diploscapter</taxon>
    </lineage>
</organism>
<dbReference type="Pfam" id="PF04127">
    <property type="entry name" value="DFP"/>
    <property type="match status" value="2"/>
</dbReference>
<dbReference type="OrthoDB" id="70224at2759"/>
<dbReference type="EMBL" id="LIAE01007609">
    <property type="protein sequence ID" value="PAV78124.1"/>
    <property type="molecule type" value="Genomic_DNA"/>
</dbReference>
<accession>A0A2A2KVZ6</accession>